<dbReference type="InterPro" id="IPR004364">
    <property type="entry name" value="Aa-tRNA-synt_II"/>
</dbReference>
<evidence type="ECO:0000256" key="6">
    <source>
        <dbReference type="ARBA" id="ARBA00023146"/>
    </source>
</evidence>
<keyword evidence="6" id="KW-0030">Aminoacyl-tRNA synthetase</keyword>
<evidence type="ECO:0000256" key="5">
    <source>
        <dbReference type="ARBA" id="ARBA00022917"/>
    </source>
</evidence>
<keyword evidence="9" id="KW-1185">Reference proteome</keyword>
<gene>
    <name evidence="8" type="ORF">TRICI_003615</name>
</gene>
<keyword evidence="3" id="KW-0547">Nucleotide-binding</keyword>
<dbReference type="SUPFAM" id="SSF55681">
    <property type="entry name" value="Class II aaRS and biotin synthetases"/>
    <property type="match status" value="1"/>
</dbReference>
<dbReference type="InterPro" id="IPR006195">
    <property type="entry name" value="aa-tRNA-synth_II"/>
</dbReference>
<protein>
    <recommendedName>
        <fullName evidence="7">Aminoacyl-transfer RNA synthetases class-II family profile domain-containing protein</fullName>
    </recommendedName>
</protein>
<dbReference type="InterPro" id="IPR045864">
    <property type="entry name" value="aa-tRNA-synth_II/BPL/LPL"/>
</dbReference>
<reference evidence="8" key="1">
    <citation type="journal article" date="2019" name="G3 (Bethesda)">
        <title>Genome Assemblies of Two Rare Opportunistic Yeast Pathogens: Diutina rugosa (syn. Candida rugosa) and Trichomonascus ciferrii (syn. Candida ciferrii).</title>
        <authorList>
            <person name="Mixao V."/>
            <person name="Saus E."/>
            <person name="Hansen A.P."/>
            <person name="Lass-Florl C."/>
            <person name="Gabaldon T."/>
        </authorList>
    </citation>
    <scope>NUCLEOTIDE SEQUENCE</scope>
    <source>
        <strain evidence="8">CBS 4856</strain>
    </source>
</reference>
<organism evidence="8 9">
    <name type="scientific">Trichomonascus ciferrii</name>
    <dbReference type="NCBI Taxonomy" id="44093"/>
    <lineage>
        <taxon>Eukaryota</taxon>
        <taxon>Fungi</taxon>
        <taxon>Dikarya</taxon>
        <taxon>Ascomycota</taxon>
        <taxon>Saccharomycotina</taxon>
        <taxon>Dipodascomycetes</taxon>
        <taxon>Dipodascales</taxon>
        <taxon>Trichomonascaceae</taxon>
        <taxon>Trichomonascus</taxon>
        <taxon>Trichomonascus ciferrii complex</taxon>
    </lineage>
</organism>
<dbReference type="HAMAP" id="MF_00044">
    <property type="entry name" value="Asp_tRNA_synth_type1"/>
    <property type="match status" value="1"/>
</dbReference>
<dbReference type="GO" id="GO:0005739">
    <property type="term" value="C:mitochondrion"/>
    <property type="evidence" value="ECO:0007669"/>
    <property type="project" value="TreeGrafter"/>
</dbReference>
<comment type="caution">
    <text evidence="8">The sequence shown here is derived from an EMBL/GenBank/DDBJ whole genome shotgun (WGS) entry which is preliminary data.</text>
</comment>
<sequence>MHSARRNVRGSLTMLLLKGGRGDLRSKGLMLCRRASELSKVRSKFEFSRSQRKIADLKVGEAVILNGWVDKKPKKMSKSLVFGNLRDSNGDVIQMVDTTEPSLVRGLKPESAIVATGKVVERTDGNGKVLKDLKIDDIQVVNEAGIVGSQLTTGSTKDWPAEHRYLELRTSSFLQRNLQRRAQVMHTCRRVLDDLGFTEIETPLLFKSTPEGAREFLVPTRKKGYMYALPQSPQQYKQLLIASGVHRYYQVARCFRDEDLRQDRQPEFTQLDMEMGFAQAQDVQEVIEAVVSSVVGKVKNQPVYTMNAEGKLVEGKAFHKLTYREAIARFGIDKPDIRSNLEFVDVSPFIASENSEFPVVDGLVLKDALNLAGNSTNIIAELSDTRQYTARIPTVVPITGQTVKGLPPDLVRQLDLSLGDVFAYSNRQELSYENPTPLGRLRQLAINLFPNSYKRPTANNGPIPTDAFVANWVTDFPLFNPLETSTSTEYPEYDYKSYVTTHHPFTMAHLDDIKLLSSSPLDVRGQHYDLVINGVEIGGGSTRIHDAWLQKYIFDNILCIPNSKQLFGHLLTALDTGCPPHAGLAIGFDRLTAMLSGTSSIRDVIAFPKSITGADFMIGAPSKTSSEKLKPYHLRHS</sequence>
<dbReference type="NCBIfam" id="TIGR00459">
    <property type="entry name" value="aspS_bact"/>
    <property type="match status" value="1"/>
</dbReference>
<evidence type="ECO:0000256" key="3">
    <source>
        <dbReference type="ARBA" id="ARBA00022741"/>
    </source>
</evidence>
<evidence type="ECO:0000256" key="2">
    <source>
        <dbReference type="ARBA" id="ARBA00022598"/>
    </source>
</evidence>
<dbReference type="PRINTS" id="PR01042">
    <property type="entry name" value="TRNASYNTHASP"/>
</dbReference>
<evidence type="ECO:0000256" key="4">
    <source>
        <dbReference type="ARBA" id="ARBA00022840"/>
    </source>
</evidence>
<dbReference type="Proteomes" id="UP000761534">
    <property type="component" value="Unassembled WGS sequence"/>
</dbReference>
<keyword evidence="5" id="KW-0648">Protein biosynthesis</keyword>
<dbReference type="PANTHER" id="PTHR22594:SF5">
    <property type="entry name" value="ASPARTATE--TRNA LIGASE, MITOCHONDRIAL"/>
    <property type="match status" value="1"/>
</dbReference>
<dbReference type="GO" id="GO:0006422">
    <property type="term" value="P:aspartyl-tRNA aminoacylation"/>
    <property type="evidence" value="ECO:0007669"/>
    <property type="project" value="TreeGrafter"/>
</dbReference>
<evidence type="ECO:0000313" key="9">
    <source>
        <dbReference type="Proteomes" id="UP000761534"/>
    </source>
</evidence>
<dbReference type="AlphaFoldDB" id="A0A642V399"/>
<dbReference type="Pfam" id="PF00152">
    <property type="entry name" value="tRNA-synt_2"/>
    <property type="match status" value="1"/>
</dbReference>
<keyword evidence="2" id="KW-0436">Ligase</keyword>
<comment type="similarity">
    <text evidence="1">Belongs to the class-II aminoacyl-tRNA synthetase family. Type 1 subfamily.</text>
</comment>
<dbReference type="GO" id="GO:0004815">
    <property type="term" value="F:aspartate-tRNA ligase activity"/>
    <property type="evidence" value="ECO:0007669"/>
    <property type="project" value="TreeGrafter"/>
</dbReference>
<dbReference type="InterPro" id="IPR012340">
    <property type="entry name" value="NA-bd_OB-fold"/>
</dbReference>
<dbReference type="InterPro" id="IPR004115">
    <property type="entry name" value="GAD-like_sf"/>
</dbReference>
<dbReference type="OrthoDB" id="439710at2759"/>
<dbReference type="GO" id="GO:0005524">
    <property type="term" value="F:ATP binding"/>
    <property type="evidence" value="ECO:0007669"/>
    <property type="project" value="UniProtKB-KW"/>
</dbReference>
<proteinExistence type="inferred from homology"/>
<dbReference type="Gene3D" id="3.30.1360.30">
    <property type="entry name" value="GAD-like domain"/>
    <property type="match status" value="1"/>
</dbReference>
<dbReference type="EMBL" id="SWFS01000265">
    <property type="protein sequence ID" value="KAA8912075.1"/>
    <property type="molecule type" value="Genomic_DNA"/>
</dbReference>
<accession>A0A642V399</accession>
<evidence type="ECO:0000259" key="7">
    <source>
        <dbReference type="PROSITE" id="PS50862"/>
    </source>
</evidence>
<evidence type="ECO:0000256" key="1">
    <source>
        <dbReference type="ARBA" id="ARBA00006303"/>
    </source>
</evidence>
<dbReference type="PROSITE" id="PS50862">
    <property type="entry name" value="AA_TRNA_LIGASE_II"/>
    <property type="match status" value="1"/>
</dbReference>
<dbReference type="InterPro" id="IPR004524">
    <property type="entry name" value="Asp-tRNA-ligase_1"/>
</dbReference>
<keyword evidence="4" id="KW-0067">ATP-binding</keyword>
<dbReference type="Gene3D" id="2.40.50.140">
    <property type="entry name" value="Nucleic acid-binding proteins"/>
    <property type="match status" value="1"/>
</dbReference>
<name>A0A642V399_9ASCO</name>
<dbReference type="InterPro" id="IPR002312">
    <property type="entry name" value="Asp/Asn-tRNA-synth_IIb"/>
</dbReference>
<dbReference type="VEuPathDB" id="FungiDB:TRICI_003615"/>
<feature type="domain" description="Aminoacyl-transfer RNA synthetases class-II family profile" evidence="7">
    <location>
        <begin position="189"/>
        <end position="621"/>
    </location>
</feature>
<evidence type="ECO:0000313" key="8">
    <source>
        <dbReference type="EMBL" id="KAA8912075.1"/>
    </source>
</evidence>
<dbReference type="Gene3D" id="3.30.930.10">
    <property type="entry name" value="Bira Bifunctional Protein, Domain 2"/>
    <property type="match status" value="1"/>
</dbReference>
<dbReference type="PANTHER" id="PTHR22594">
    <property type="entry name" value="ASPARTYL/LYSYL-TRNA SYNTHETASE"/>
    <property type="match status" value="1"/>
</dbReference>
<dbReference type="SUPFAM" id="SSF50249">
    <property type="entry name" value="Nucleic acid-binding proteins"/>
    <property type="match status" value="1"/>
</dbReference>